<keyword evidence="2" id="KW-1185">Reference proteome</keyword>
<dbReference type="EMBL" id="JASPKY010000556">
    <property type="protein sequence ID" value="KAK9692996.1"/>
    <property type="molecule type" value="Genomic_DNA"/>
</dbReference>
<proteinExistence type="predicted"/>
<dbReference type="AlphaFoldDB" id="A0AAW1ITS4"/>
<organism evidence="1 2">
    <name type="scientific">Popillia japonica</name>
    <name type="common">Japanese beetle</name>
    <dbReference type="NCBI Taxonomy" id="7064"/>
    <lineage>
        <taxon>Eukaryota</taxon>
        <taxon>Metazoa</taxon>
        <taxon>Ecdysozoa</taxon>
        <taxon>Arthropoda</taxon>
        <taxon>Hexapoda</taxon>
        <taxon>Insecta</taxon>
        <taxon>Pterygota</taxon>
        <taxon>Neoptera</taxon>
        <taxon>Endopterygota</taxon>
        <taxon>Coleoptera</taxon>
        <taxon>Polyphaga</taxon>
        <taxon>Scarabaeiformia</taxon>
        <taxon>Scarabaeidae</taxon>
        <taxon>Rutelinae</taxon>
        <taxon>Popillia</taxon>
    </lineage>
</organism>
<reference evidence="1 2" key="1">
    <citation type="journal article" date="2024" name="BMC Genomics">
        <title>De novo assembly and annotation of Popillia japonica's genome with initial clues to its potential as an invasive pest.</title>
        <authorList>
            <person name="Cucini C."/>
            <person name="Boschi S."/>
            <person name="Funari R."/>
            <person name="Cardaioli E."/>
            <person name="Iannotti N."/>
            <person name="Marturano G."/>
            <person name="Paoli F."/>
            <person name="Bruttini M."/>
            <person name="Carapelli A."/>
            <person name="Frati F."/>
            <person name="Nardi F."/>
        </authorList>
    </citation>
    <scope>NUCLEOTIDE SEQUENCE [LARGE SCALE GENOMIC DNA]</scope>
    <source>
        <strain evidence="1">DMR45628</strain>
    </source>
</reference>
<evidence type="ECO:0000313" key="1">
    <source>
        <dbReference type="EMBL" id="KAK9692996.1"/>
    </source>
</evidence>
<accession>A0AAW1ITS4</accession>
<evidence type="ECO:0000313" key="2">
    <source>
        <dbReference type="Proteomes" id="UP001458880"/>
    </source>
</evidence>
<sequence>MLKLFLHKFSFVMSAPKTYQSKIHLLSLSNANLDFPLSHLFRYSLNRYKLTPGKPRKVGPPGDRTGERNIIYARNSLLGSQGKSVHQGTGPGKEMSKEILQKKEVVAVNLVDCAAIQGKDVRQRNQPVEPARKQDIGVRFVARRRRR</sequence>
<dbReference type="Proteomes" id="UP001458880">
    <property type="component" value="Unassembled WGS sequence"/>
</dbReference>
<protein>
    <submittedName>
        <fullName evidence="1">Uncharacterized protein</fullName>
    </submittedName>
</protein>
<name>A0AAW1ITS4_POPJA</name>
<comment type="caution">
    <text evidence="1">The sequence shown here is derived from an EMBL/GenBank/DDBJ whole genome shotgun (WGS) entry which is preliminary data.</text>
</comment>
<gene>
    <name evidence="1" type="ORF">QE152_g34496</name>
</gene>